<dbReference type="OrthoDB" id="7067520at2"/>
<dbReference type="PANTHER" id="PTHR36121">
    <property type="entry name" value="PROTEIN SXY"/>
    <property type="match status" value="1"/>
</dbReference>
<evidence type="ECO:0000259" key="1">
    <source>
        <dbReference type="Pfam" id="PF04994"/>
    </source>
</evidence>
<evidence type="ECO:0000313" key="2">
    <source>
        <dbReference type="EMBL" id="RMA80168.1"/>
    </source>
</evidence>
<gene>
    <name evidence="2" type="ORF">DFR27_1531</name>
</gene>
<comment type="caution">
    <text evidence="2">The sequence shown here is derived from an EMBL/GenBank/DDBJ whole genome shotgun (WGS) entry which is preliminary data.</text>
</comment>
<dbReference type="Proteomes" id="UP000267187">
    <property type="component" value="Unassembled WGS sequence"/>
</dbReference>
<dbReference type="EMBL" id="REFJ01000003">
    <property type="protein sequence ID" value="RMA80168.1"/>
    <property type="molecule type" value="Genomic_DNA"/>
</dbReference>
<proteinExistence type="predicted"/>
<dbReference type="InterPro" id="IPR047525">
    <property type="entry name" value="TfoX-like"/>
</dbReference>
<dbReference type="Pfam" id="PF04994">
    <property type="entry name" value="TfoX_C"/>
    <property type="match status" value="1"/>
</dbReference>
<dbReference type="Gene3D" id="1.10.150.20">
    <property type="entry name" value="5' to 3' exonuclease, C-terminal subdomain"/>
    <property type="match status" value="1"/>
</dbReference>
<reference evidence="2 3" key="1">
    <citation type="submission" date="2018-10" db="EMBL/GenBank/DDBJ databases">
        <title>Genomic Encyclopedia of Type Strains, Phase IV (KMG-IV): sequencing the most valuable type-strain genomes for metagenomic binning, comparative biology and taxonomic classification.</title>
        <authorList>
            <person name="Goeker M."/>
        </authorList>
    </citation>
    <scope>NUCLEOTIDE SEQUENCE [LARGE SCALE GENOMIC DNA]</scope>
    <source>
        <strain evidence="2 3">DSM 25080</strain>
    </source>
</reference>
<feature type="domain" description="TfoX C-terminal" evidence="1">
    <location>
        <begin position="3"/>
        <end position="82"/>
    </location>
</feature>
<dbReference type="InterPro" id="IPR007077">
    <property type="entry name" value="TfoX_C"/>
</dbReference>
<evidence type="ECO:0000313" key="3">
    <source>
        <dbReference type="Proteomes" id="UP000267187"/>
    </source>
</evidence>
<dbReference type="AlphaFoldDB" id="A0A3M0ABL5"/>
<dbReference type="RefSeq" id="WP_121876849.1">
    <property type="nucleotide sequence ID" value="NZ_REFJ01000003.1"/>
</dbReference>
<sequence>MTDHRLIDLPNIGAYSAHELERVDIVTAHDLRQLGAVQAFHRVWFHAERKPTENLLWALAGALDGRHWKSYDYHEKQALLNALEAHRKAQTLHDELQA</sequence>
<organism evidence="2 3">
    <name type="scientific">Umboniibacter marinipuniceus</name>
    <dbReference type="NCBI Taxonomy" id="569599"/>
    <lineage>
        <taxon>Bacteria</taxon>
        <taxon>Pseudomonadati</taxon>
        <taxon>Pseudomonadota</taxon>
        <taxon>Gammaproteobacteria</taxon>
        <taxon>Cellvibrionales</taxon>
        <taxon>Cellvibrionaceae</taxon>
        <taxon>Umboniibacter</taxon>
    </lineage>
</organism>
<protein>
    <submittedName>
        <fullName evidence="2">TfoX-like protein</fullName>
    </submittedName>
</protein>
<keyword evidence="3" id="KW-1185">Reference proteome</keyword>
<accession>A0A3M0ABL5</accession>
<dbReference type="PANTHER" id="PTHR36121:SF1">
    <property type="entry name" value="PROTEIN SXY"/>
    <property type="match status" value="1"/>
</dbReference>
<name>A0A3M0ABL5_9GAMM</name>